<dbReference type="EMBL" id="JABCKI010006097">
    <property type="protein sequence ID" value="KAG5635422.1"/>
    <property type="molecule type" value="Genomic_DNA"/>
</dbReference>
<protein>
    <submittedName>
        <fullName evidence="1">Uncharacterized protein</fullName>
    </submittedName>
</protein>
<evidence type="ECO:0000313" key="2">
    <source>
        <dbReference type="Proteomes" id="UP000717328"/>
    </source>
</evidence>
<accession>A0A9P7FUL9</accession>
<proteinExistence type="predicted"/>
<gene>
    <name evidence="1" type="ORF">H0H81_011327</name>
</gene>
<reference evidence="1" key="2">
    <citation type="submission" date="2021-10" db="EMBL/GenBank/DDBJ databases">
        <title>Phylogenomics reveals ancestral predisposition of the termite-cultivated fungus Termitomyces towards a domesticated lifestyle.</title>
        <authorList>
            <person name="Auxier B."/>
            <person name="Grum-Grzhimaylo A."/>
            <person name="Cardenas M.E."/>
            <person name="Lodge J.D."/>
            <person name="Laessoe T."/>
            <person name="Pedersen O."/>
            <person name="Smith M.E."/>
            <person name="Kuyper T.W."/>
            <person name="Franco-Molano E.A."/>
            <person name="Baroni T.J."/>
            <person name="Aanen D.K."/>
        </authorList>
    </citation>
    <scope>NUCLEOTIDE SEQUENCE</scope>
    <source>
        <strain evidence="1">D49</strain>
    </source>
</reference>
<dbReference type="Proteomes" id="UP000717328">
    <property type="component" value="Unassembled WGS sequence"/>
</dbReference>
<dbReference type="AlphaFoldDB" id="A0A9P7FUL9"/>
<sequence>MKVSLKPEELMAMLNACSALQKLTLKNAVASTDQVLSALLGRGVGLPGPPLANLECFSLVVEDRYHEFAPLLKKLTELSGPARCCPLQEVMIFVYDYDDRQHGITQEVLIELCKLLGPSIELDWHLRSALQKDTGMRVAVEKFESWHDLEDSLQTSFDV</sequence>
<evidence type="ECO:0000313" key="1">
    <source>
        <dbReference type="EMBL" id="KAG5635422.1"/>
    </source>
</evidence>
<name>A0A9P7FUL9_9AGAR</name>
<reference evidence="1" key="1">
    <citation type="submission" date="2021-02" db="EMBL/GenBank/DDBJ databases">
        <authorList>
            <person name="Nieuwenhuis M."/>
            <person name="Van De Peppel L.J.J."/>
        </authorList>
    </citation>
    <scope>NUCLEOTIDE SEQUENCE</scope>
    <source>
        <strain evidence="1">D49</strain>
    </source>
</reference>
<keyword evidence="2" id="KW-1185">Reference proteome</keyword>
<comment type="caution">
    <text evidence="1">The sequence shown here is derived from an EMBL/GenBank/DDBJ whole genome shotgun (WGS) entry which is preliminary data.</text>
</comment>
<organism evidence="1 2">
    <name type="scientific">Sphagnurus paluster</name>
    <dbReference type="NCBI Taxonomy" id="117069"/>
    <lineage>
        <taxon>Eukaryota</taxon>
        <taxon>Fungi</taxon>
        <taxon>Dikarya</taxon>
        <taxon>Basidiomycota</taxon>
        <taxon>Agaricomycotina</taxon>
        <taxon>Agaricomycetes</taxon>
        <taxon>Agaricomycetidae</taxon>
        <taxon>Agaricales</taxon>
        <taxon>Tricholomatineae</taxon>
        <taxon>Lyophyllaceae</taxon>
        <taxon>Sphagnurus</taxon>
    </lineage>
</organism>